<sequence>MGRYKSPPAVEAAQALAVEAVLAPAAVALKEKVATEQQTMNQAVAEQRTRREEERWTKSPEAAASRQPTVMSPSRWAQGRRRQRRLALGAEFSSSATASSKHK</sequence>
<name>A0A8J5SV01_ZIZPA</name>
<evidence type="ECO:0000256" key="1">
    <source>
        <dbReference type="SAM" id="MobiDB-lite"/>
    </source>
</evidence>
<evidence type="ECO:0000313" key="3">
    <source>
        <dbReference type="Proteomes" id="UP000729402"/>
    </source>
</evidence>
<comment type="caution">
    <text evidence="2">The sequence shown here is derived from an EMBL/GenBank/DDBJ whole genome shotgun (WGS) entry which is preliminary data.</text>
</comment>
<reference evidence="2" key="1">
    <citation type="journal article" date="2021" name="bioRxiv">
        <title>Whole Genome Assembly and Annotation of Northern Wild Rice, Zizania palustris L., Supports a Whole Genome Duplication in the Zizania Genus.</title>
        <authorList>
            <person name="Haas M."/>
            <person name="Kono T."/>
            <person name="Macchietto M."/>
            <person name="Millas R."/>
            <person name="McGilp L."/>
            <person name="Shao M."/>
            <person name="Duquette J."/>
            <person name="Hirsch C.N."/>
            <person name="Kimball J."/>
        </authorList>
    </citation>
    <scope>NUCLEOTIDE SEQUENCE</scope>
    <source>
        <tissue evidence="2">Fresh leaf tissue</tissue>
    </source>
</reference>
<gene>
    <name evidence="2" type="ORF">GUJ93_ZPchr0006g42463</name>
</gene>
<proteinExistence type="predicted"/>
<reference evidence="2" key="2">
    <citation type="submission" date="2021-02" db="EMBL/GenBank/DDBJ databases">
        <authorList>
            <person name="Kimball J.A."/>
            <person name="Haas M.W."/>
            <person name="Macchietto M."/>
            <person name="Kono T."/>
            <person name="Duquette J."/>
            <person name="Shao M."/>
        </authorList>
    </citation>
    <scope>NUCLEOTIDE SEQUENCE</scope>
    <source>
        <tissue evidence="2">Fresh leaf tissue</tissue>
    </source>
</reference>
<protein>
    <submittedName>
        <fullName evidence="2">Uncharacterized protein</fullName>
    </submittedName>
</protein>
<dbReference type="Proteomes" id="UP000729402">
    <property type="component" value="Unassembled WGS sequence"/>
</dbReference>
<keyword evidence="3" id="KW-1185">Reference proteome</keyword>
<feature type="compositionally biased region" description="Basic and acidic residues" evidence="1">
    <location>
        <begin position="47"/>
        <end position="58"/>
    </location>
</feature>
<dbReference type="AlphaFoldDB" id="A0A8J5SV01"/>
<organism evidence="2 3">
    <name type="scientific">Zizania palustris</name>
    <name type="common">Northern wild rice</name>
    <dbReference type="NCBI Taxonomy" id="103762"/>
    <lineage>
        <taxon>Eukaryota</taxon>
        <taxon>Viridiplantae</taxon>
        <taxon>Streptophyta</taxon>
        <taxon>Embryophyta</taxon>
        <taxon>Tracheophyta</taxon>
        <taxon>Spermatophyta</taxon>
        <taxon>Magnoliopsida</taxon>
        <taxon>Liliopsida</taxon>
        <taxon>Poales</taxon>
        <taxon>Poaceae</taxon>
        <taxon>BOP clade</taxon>
        <taxon>Oryzoideae</taxon>
        <taxon>Oryzeae</taxon>
        <taxon>Zizaniinae</taxon>
        <taxon>Zizania</taxon>
    </lineage>
</organism>
<dbReference type="EMBL" id="JAAALK010000283">
    <property type="protein sequence ID" value="KAG8075882.1"/>
    <property type="molecule type" value="Genomic_DNA"/>
</dbReference>
<accession>A0A8J5SV01</accession>
<evidence type="ECO:0000313" key="2">
    <source>
        <dbReference type="EMBL" id="KAG8075882.1"/>
    </source>
</evidence>
<feature type="region of interest" description="Disordered" evidence="1">
    <location>
        <begin position="37"/>
        <end position="83"/>
    </location>
</feature>